<name>A0A7U9KQV6_9ACTN</name>
<accession>A0A7U9KQV6</accession>
<dbReference type="CDD" id="cd05233">
    <property type="entry name" value="SDR_c"/>
    <property type="match status" value="1"/>
</dbReference>
<sequence length="249" mass="26202">MDDLRGRTAVVTGAASGIGRGMAEAFADAGMRVVLSDVEEAVLRVTAAELRDGGADVHAVVTDVAEADDVTALAASALRAYGAVHVLCNNAGVYTGSKPSWESTLDDWAWILGVNLMGVVHGIRTFLPVMIEQDEEAHIVNTASMAGLLPGGSLYGATKTAVVSLSETLHLELVESGHKPRVSVLCPGLVATDIYHSQRNRPARYSDAGRVPANWSVEAARKAFENFGVPRAPSATRWYGPSTRSASTS</sequence>
<dbReference type="GO" id="GO:0016616">
    <property type="term" value="F:oxidoreductase activity, acting on the CH-OH group of donors, NAD or NADP as acceptor"/>
    <property type="evidence" value="ECO:0007669"/>
    <property type="project" value="TreeGrafter"/>
</dbReference>
<evidence type="ECO:0000256" key="1">
    <source>
        <dbReference type="ARBA" id="ARBA00006484"/>
    </source>
</evidence>
<dbReference type="PANTHER" id="PTHR24322">
    <property type="entry name" value="PKSB"/>
    <property type="match status" value="1"/>
</dbReference>
<dbReference type="EMBL" id="BHZC01000001">
    <property type="protein sequence ID" value="GCD33103.1"/>
    <property type="molecule type" value="Genomic_DNA"/>
</dbReference>
<dbReference type="InterPro" id="IPR002347">
    <property type="entry name" value="SDR_fam"/>
</dbReference>
<protein>
    <submittedName>
        <fullName evidence="4">Short-chain type dehydrogenase/reductase</fullName>
    </submittedName>
</protein>
<evidence type="ECO:0000256" key="2">
    <source>
        <dbReference type="ARBA" id="ARBA00023002"/>
    </source>
</evidence>
<dbReference type="FunFam" id="3.40.50.720:FF:000084">
    <property type="entry name" value="Short-chain dehydrogenase reductase"/>
    <property type="match status" value="1"/>
</dbReference>
<comment type="caution">
    <text evidence="4">The sequence shown here is derived from an EMBL/GenBank/DDBJ whole genome shotgun (WGS) entry which is preliminary data.</text>
</comment>
<evidence type="ECO:0000313" key="5">
    <source>
        <dbReference type="Proteomes" id="UP000287830"/>
    </source>
</evidence>
<dbReference type="Proteomes" id="UP000287830">
    <property type="component" value="Unassembled WGS sequence"/>
</dbReference>
<dbReference type="OrthoDB" id="4690547at2"/>
<organism evidence="4 5">
    <name type="scientific">Streptomyces chrestomyceticus JCM 4735</name>
    <dbReference type="NCBI Taxonomy" id="1306181"/>
    <lineage>
        <taxon>Bacteria</taxon>
        <taxon>Bacillati</taxon>
        <taxon>Actinomycetota</taxon>
        <taxon>Actinomycetes</taxon>
        <taxon>Kitasatosporales</taxon>
        <taxon>Streptomycetaceae</taxon>
        <taxon>Streptomyces</taxon>
    </lineage>
</organism>
<dbReference type="Gene3D" id="3.40.50.720">
    <property type="entry name" value="NAD(P)-binding Rossmann-like Domain"/>
    <property type="match status" value="1"/>
</dbReference>
<gene>
    <name evidence="4" type="ORF">OEIGOIKO_00822</name>
</gene>
<dbReference type="PRINTS" id="PR00080">
    <property type="entry name" value="SDRFAMILY"/>
</dbReference>
<reference evidence="4 5" key="1">
    <citation type="submission" date="2018-11" db="EMBL/GenBank/DDBJ databases">
        <title>Whole genome sequence of Streptomyces chrestomyceticus NBRC 13444(T).</title>
        <authorList>
            <person name="Komaki H."/>
            <person name="Tamura T."/>
        </authorList>
    </citation>
    <scope>NUCLEOTIDE SEQUENCE [LARGE SCALE GENOMIC DNA]</scope>
    <source>
        <strain evidence="4 5">NBRC 13444</strain>
    </source>
</reference>
<dbReference type="AlphaFoldDB" id="A0A7U9KQV6"/>
<dbReference type="SUPFAM" id="SSF51735">
    <property type="entry name" value="NAD(P)-binding Rossmann-fold domains"/>
    <property type="match status" value="1"/>
</dbReference>
<keyword evidence="2" id="KW-0560">Oxidoreductase</keyword>
<dbReference type="InterPro" id="IPR036291">
    <property type="entry name" value="NAD(P)-bd_dom_sf"/>
</dbReference>
<evidence type="ECO:0000313" key="4">
    <source>
        <dbReference type="EMBL" id="GCD33103.1"/>
    </source>
</evidence>
<evidence type="ECO:0000256" key="3">
    <source>
        <dbReference type="RuleBase" id="RU000363"/>
    </source>
</evidence>
<comment type="similarity">
    <text evidence="1 3">Belongs to the short-chain dehydrogenases/reductases (SDR) family.</text>
</comment>
<dbReference type="Pfam" id="PF00106">
    <property type="entry name" value="adh_short"/>
    <property type="match status" value="1"/>
</dbReference>
<dbReference type="GeneID" id="95619875"/>
<dbReference type="RefSeq" id="WP_125043637.1">
    <property type="nucleotide sequence ID" value="NZ_BHZC01000001.1"/>
</dbReference>
<dbReference type="PANTHER" id="PTHR24322:SF736">
    <property type="entry name" value="RETINOL DEHYDROGENASE 10"/>
    <property type="match status" value="1"/>
</dbReference>
<proteinExistence type="inferred from homology"/>
<dbReference type="PRINTS" id="PR00081">
    <property type="entry name" value="GDHRDH"/>
</dbReference>